<feature type="signal peptide" evidence="2">
    <location>
        <begin position="1"/>
        <end position="26"/>
    </location>
</feature>
<comment type="similarity">
    <text evidence="1">Belongs to the bacterial solute-binding protein 8 family.</text>
</comment>
<name>A0A1I4T4J3_PSUAM</name>
<dbReference type="Pfam" id="PF01497">
    <property type="entry name" value="Peripla_BP_2"/>
    <property type="match status" value="1"/>
</dbReference>
<dbReference type="PANTHER" id="PTHR30535:SF34">
    <property type="entry name" value="MOLYBDATE-BINDING PROTEIN MOLA"/>
    <property type="match status" value="1"/>
</dbReference>
<reference evidence="4 5" key="1">
    <citation type="submission" date="2016-10" db="EMBL/GenBank/DDBJ databases">
        <authorList>
            <person name="de Groot N.N."/>
        </authorList>
    </citation>
    <scope>NUCLEOTIDE SEQUENCE [LARGE SCALE GENOMIC DNA]</scope>
    <source>
        <strain evidence="4 5">CGMCC 4.1877</strain>
    </source>
</reference>
<gene>
    <name evidence="4" type="ORF">SAMN05216207_100295</name>
</gene>
<dbReference type="EMBL" id="FOUY01000002">
    <property type="protein sequence ID" value="SFM71470.1"/>
    <property type="molecule type" value="Genomic_DNA"/>
</dbReference>
<evidence type="ECO:0000256" key="2">
    <source>
        <dbReference type="SAM" id="SignalP"/>
    </source>
</evidence>
<dbReference type="Gene3D" id="3.40.50.1980">
    <property type="entry name" value="Nitrogenase molybdenum iron protein domain"/>
    <property type="match status" value="1"/>
</dbReference>
<dbReference type="OrthoDB" id="9812528at2"/>
<protein>
    <submittedName>
        <fullName evidence="4">Iron complex transport system substrate-binding protein</fullName>
    </submittedName>
</protein>
<dbReference type="AlphaFoldDB" id="A0A1I4T4J3"/>
<organism evidence="4 5">
    <name type="scientific">Pseudonocardia ammonioxydans</name>
    <dbReference type="NCBI Taxonomy" id="260086"/>
    <lineage>
        <taxon>Bacteria</taxon>
        <taxon>Bacillati</taxon>
        <taxon>Actinomycetota</taxon>
        <taxon>Actinomycetes</taxon>
        <taxon>Pseudonocardiales</taxon>
        <taxon>Pseudonocardiaceae</taxon>
        <taxon>Pseudonocardia</taxon>
    </lineage>
</organism>
<dbReference type="Proteomes" id="UP000199614">
    <property type="component" value="Unassembled WGS sequence"/>
</dbReference>
<dbReference type="InterPro" id="IPR002491">
    <property type="entry name" value="ABC_transptr_periplasmic_BD"/>
</dbReference>
<evidence type="ECO:0000313" key="4">
    <source>
        <dbReference type="EMBL" id="SFM71470.1"/>
    </source>
</evidence>
<evidence type="ECO:0000256" key="1">
    <source>
        <dbReference type="ARBA" id="ARBA00008814"/>
    </source>
</evidence>
<dbReference type="PROSITE" id="PS51257">
    <property type="entry name" value="PROKAR_LIPOPROTEIN"/>
    <property type="match status" value="1"/>
</dbReference>
<keyword evidence="5" id="KW-1185">Reference proteome</keyword>
<proteinExistence type="inferred from homology"/>
<accession>A0A1I4T4J3</accession>
<dbReference type="InterPro" id="IPR050902">
    <property type="entry name" value="ABC_Transporter_SBP"/>
</dbReference>
<evidence type="ECO:0000259" key="3">
    <source>
        <dbReference type="Pfam" id="PF01497"/>
    </source>
</evidence>
<evidence type="ECO:0000313" key="5">
    <source>
        <dbReference type="Proteomes" id="UP000199614"/>
    </source>
</evidence>
<sequence length="392" mass="40717">MTRLRWLAAALLSLFLLAGCSAPATAPPEAPGGCVPGAAPAPDTTVEFAHASNVEITGADGYRVLTVKQPYPGGPAQSIVLAGCGEPDPALPAELADAPVVHTPVDGIFAQSTTQLPMITELGLLDRLTGIGGLGLVRDPAVRAHVESGAAVEFAPNDTIDGERVVTEAPPVLLTSGADDPAFPALRAAGIPVVGWADYLETGPLGQAEWIKVMGALTGRDAEAAEAFAGIEQRYTALADRVRGSEPTPIVAGQPYQGSWYVPSGDSTAGILYRDAGATWSGRDTRESGTSAQTLESVLAEDGDARIWLADGPWNTTADIAATDPRLTSIAAAQPGGQVWTKDGFMGPTGGNQIFERGVVHPDEVLADLVAILHPQLLPDHEFVYWRQVPTG</sequence>
<feature type="chain" id="PRO_5039288422" evidence="2">
    <location>
        <begin position="27"/>
        <end position="392"/>
    </location>
</feature>
<dbReference type="GO" id="GO:0071281">
    <property type="term" value="P:cellular response to iron ion"/>
    <property type="evidence" value="ECO:0007669"/>
    <property type="project" value="TreeGrafter"/>
</dbReference>
<dbReference type="PANTHER" id="PTHR30535">
    <property type="entry name" value="VITAMIN B12-BINDING PROTEIN"/>
    <property type="match status" value="1"/>
</dbReference>
<dbReference type="STRING" id="260086.SAMN05216207_100295"/>
<keyword evidence="2" id="KW-0732">Signal</keyword>
<feature type="domain" description="Fe/B12 periplasmic-binding" evidence="3">
    <location>
        <begin position="113"/>
        <end position="309"/>
    </location>
</feature>
<dbReference type="SUPFAM" id="SSF53807">
    <property type="entry name" value="Helical backbone' metal receptor"/>
    <property type="match status" value="1"/>
</dbReference>
<dbReference type="RefSeq" id="WP_143105240.1">
    <property type="nucleotide sequence ID" value="NZ_FOUY01000002.1"/>
</dbReference>